<comment type="caution">
    <text evidence="1">The sequence shown here is derived from an EMBL/GenBank/DDBJ whole genome shotgun (WGS) entry which is preliminary data.</text>
</comment>
<sequence>MKSIAFILGLYLVALLVLPCSDMPIYEGNDTAEMSASHSHSSGDIDLCNPLCICNCCQMVLSLPVSEETPLETLSPIIETKHLISYPYYIIIDSYLGNIWVPPKIA</sequence>
<dbReference type="RefSeq" id="WP_276988968.1">
    <property type="nucleotide sequence ID" value="NZ_CALAHR010000019.1"/>
</dbReference>
<dbReference type="InterPro" id="IPR046601">
    <property type="entry name" value="DUF6660"/>
</dbReference>
<dbReference type="Pfam" id="PF20365">
    <property type="entry name" value="DUF6660"/>
    <property type="match status" value="1"/>
</dbReference>
<accession>A0ABU5Y8Z8</accession>
<organism evidence="1 2">
    <name type="scientific">Capnocytophaga gingivalis</name>
    <dbReference type="NCBI Taxonomy" id="1017"/>
    <lineage>
        <taxon>Bacteria</taxon>
        <taxon>Pseudomonadati</taxon>
        <taxon>Bacteroidota</taxon>
        <taxon>Flavobacteriia</taxon>
        <taxon>Flavobacteriales</taxon>
        <taxon>Flavobacteriaceae</taxon>
        <taxon>Capnocytophaga</taxon>
    </lineage>
</organism>
<dbReference type="EMBL" id="JAYKBV010000008">
    <property type="protein sequence ID" value="MEB3040413.1"/>
    <property type="molecule type" value="Genomic_DNA"/>
</dbReference>
<gene>
    <name evidence="1" type="ORF">VJJ49_06860</name>
</gene>
<keyword evidence="2" id="KW-1185">Reference proteome</keyword>
<evidence type="ECO:0000313" key="2">
    <source>
        <dbReference type="Proteomes" id="UP001324270"/>
    </source>
</evidence>
<dbReference type="Proteomes" id="UP001324270">
    <property type="component" value="Unassembled WGS sequence"/>
</dbReference>
<proteinExistence type="predicted"/>
<protein>
    <submittedName>
        <fullName evidence="1">DUF6660 family protein</fullName>
    </submittedName>
</protein>
<reference evidence="1 2" key="1">
    <citation type="submission" date="2023-12" db="EMBL/GenBank/DDBJ databases">
        <title>Genomic sequences of Capnocytophaga and Parvimonas strains.</title>
        <authorList>
            <person name="Watt R.M."/>
            <person name="Wang M."/>
            <person name="Yang T."/>
            <person name="Tong W.M."/>
        </authorList>
    </citation>
    <scope>NUCLEOTIDE SEQUENCE [LARGE SCALE GENOMIC DNA]</scope>
    <source>
        <strain evidence="1 2">CCUG 13156</strain>
    </source>
</reference>
<name>A0ABU5Y8Z8_9FLAO</name>
<evidence type="ECO:0000313" key="1">
    <source>
        <dbReference type="EMBL" id="MEB3040413.1"/>
    </source>
</evidence>